<dbReference type="InParanoid" id="U2E873"/>
<dbReference type="EMBL" id="AFNU02000017">
    <property type="protein sequence ID" value="ERJ11081.1"/>
    <property type="molecule type" value="Genomic_DNA"/>
</dbReference>
<gene>
    <name evidence="1" type="ORF">HLPCO_002902</name>
</gene>
<reference evidence="1 2" key="2">
    <citation type="journal article" date="2013" name="PLoS ONE">
        <title>INDIGO - INtegrated Data Warehouse of MIcrobial GenOmes with Examples from the Red Sea Extremophiles.</title>
        <authorList>
            <person name="Alam I."/>
            <person name="Antunes A."/>
            <person name="Kamau A.A."/>
            <person name="Ba Alawi W."/>
            <person name="Kalkatawi M."/>
            <person name="Stingl U."/>
            <person name="Bajic V.B."/>
        </authorList>
    </citation>
    <scope>NUCLEOTIDE SEQUENCE [LARGE SCALE GENOMIC DNA]</scope>
    <source>
        <strain evidence="1 2">SSD-17B</strain>
    </source>
</reference>
<evidence type="ECO:0000313" key="1">
    <source>
        <dbReference type="EMBL" id="ERJ11081.1"/>
    </source>
</evidence>
<dbReference type="OrthoDB" id="1905201at2"/>
<dbReference type="eggNOG" id="ENOG5032RDG">
    <property type="taxonomic scope" value="Bacteria"/>
</dbReference>
<name>U2E873_9MOLU</name>
<organism evidence="1 2">
    <name type="scientific">Haloplasma contractile SSD-17B</name>
    <dbReference type="NCBI Taxonomy" id="1033810"/>
    <lineage>
        <taxon>Bacteria</taxon>
        <taxon>Bacillati</taxon>
        <taxon>Mycoplasmatota</taxon>
        <taxon>Mollicutes</taxon>
        <taxon>Haloplasmatales</taxon>
        <taxon>Haloplasmataceae</taxon>
        <taxon>Haloplasma</taxon>
    </lineage>
</organism>
<comment type="caution">
    <text evidence="1">The sequence shown here is derived from an EMBL/GenBank/DDBJ whole genome shotgun (WGS) entry which is preliminary data.</text>
</comment>
<accession>U2E873</accession>
<sequence>MNQNYNTNYTMSEIEELLAKVKRYVRAEQFIVSLNANRIENQRFIDEYRLTKEHQKDILLGIDVVDFCYSVQNRKPRYRHETLYVFCPQKTLYNVLGEEEEVDIYIKFNIRENANSNNVITISLHKPNKPITYLFR</sequence>
<evidence type="ECO:0000313" key="2">
    <source>
        <dbReference type="Proteomes" id="UP000005707"/>
    </source>
</evidence>
<protein>
    <submittedName>
        <fullName evidence="1">Uncharacterized protein</fullName>
    </submittedName>
</protein>
<dbReference type="Proteomes" id="UP000005707">
    <property type="component" value="Unassembled WGS sequence"/>
</dbReference>
<dbReference type="RefSeq" id="WP_008824776.1">
    <property type="nucleotide sequence ID" value="NZ_AFNU02000017.1"/>
</dbReference>
<proteinExistence type="predicted"/>
<dbReference type="AlphaFoldDB" id="U2E873"/>
<keyword evidence="2" id="KW-1185">Reference proteome</keyword>
<reference evidence="1 2" key="1">
    <citation type="journal article" date="2011" name="J. Bacteriol.">
        <title>Genome sequence of Haloplasma contractile, an unusual contractile bacterium from a deep-sea anoxic brine lake.</title>
        <authorList>
            <person name="Antunes A."/>
            <person name="Alam I."/>
            <person name="El Dorry H."/>
            <person name="Siam R."/>
            <person name="Robertson A."/>
            <person name="Bajic V.B."/>
            <person name="Stingl U."/>
        </authorList>
    </citation>
    <scope>NUCLEOTIDE SEQUENCE [LARGE SCALE GENOMIC DNA]</scope>
    <source>
        <strain evidence="1 2">SSD-17B</strain>
    </source>
</reference>